<feature type="compositionally biased region" description="Polar residues" evidence="1">
    <location>
        <begin position="771"/>
        <end position="781"/>
    </location>
</feature>
<feature type="compositionally biased region" description="Acidic residues" evidence="1">
    <location>
        <begin position="598"/>
        <end position="615"/>
    </location>
</feature>
<feature type="compositionally biased region" description="Polar residues" evidence="1">
    <location>
        <begin position="485"/>
        <end position="498"/>
    </location>
</feature>
<proteinExistence type="predicted"/>
<feature type="region of interest" description="Disordered" evidence="1">
    <location>
        <begin position="673"/>
        <end position="798"/>
    </location>
</feature>
<feature type="region of interest" description="Disordered" evidence="1">
    <location>
        <begin position="938"/>
        <end position="1006"/>
    </location>
</feature>
<feature type="compositionally biased region" description="Gly residues" evidence="1">
    <location>
        <begin position="428"/>
        <end position="438"/>
    </location>
</feature>
<accession>A0A182FEF6</accession>
<sequence>SKDQQPAPAGSSELPAAAAAAAAEGAEGAAVTPDELPPAVNSSIEPQPQTPVEGQTVREADGNEPADRVTGQDECDIIDFPLPELPVSSRQDPTSSDSFFTATDAEDGGGGAHEEEDDRHNDVEEDEGAKPQTLAQEKRSSSSKKSGKREDKGPSREGQQQQQQQEVTGANMHYRTSANGAKPTYLFGENLKKNEIFLNKSGWVQVSGQPPPGAPGRPGAPAYQYGGGAGGISGTSGIPEGAKVSRKYIEYDENRYAAGGRSGVHVAGSKLEDLINRNDTRGKGIGPRAAAGQQQQQFQKVQRQDNVTILKIDPSASSSLNNRPACLSIKRNLADGSPPPVTPILSPPPAFQDSQQQHQQQQQQQQQSNKTRLGDIKPGTRIFLSVVDNENHNPKGMVFSRSFEYDRRLTRRPQPDQDERGIERTGYGAPGGSTGPGAGTDAFSKSFDYDYGSPSSGAGTSGGTGTTPTQQKQPLKSSLIRRTRSPTFATLTGNSPNYLTKKEKPPTLSSPIFPKAIPGNSLTVNRAVLGYASSESLRKFDQNKSLDSGAVLGGHRSRRSQFSTKANSAPGLPYGFRSDSVGNQRLNSCDSGARSDYSNDDVDDDDDDDDEEISEDQSSSLALSYKSSTSYINQMKGRAGTFGTGSPSQSQSVLLSAGPTVGTHGLLKAQRSLTPERLYDNNDEYGSVRNLKKQRSLTPEKRSRTPDDRSKRKGDPSNSSQSSLVSRQSSGSRSSTLERQQLRYDEGFMRTSSRSSSSSSYSGRGGDENVPATSPSGSYRQRGQLRGNVRHQPVALGGDYKIRRSRSLQLSERSPSRQQMPVQQMPHKVVVRLGTMPPKERPAYATAASIIGPSRSKGATPLPQMLSHDSLMAGGLLYSRISPSSTLDRLRRETASNTLEVVDKSKSFDNNNSYGLSSGSLTGVTGLPYEYGEFDKSKSFDDNLGHGPADRDKRTYVTNEKRSYSHDRVFGSTGTSSSNEYTGTGSQSSTSRQQRSPQTSLFGGLNRMYDPEIHRATMARSPVMMGAGAGYRSSSAHHRGLVSRERSPVPGQGTGRYQPPTELYLMRQQTTPDSEYDSERLTPEYGVTSEGPVASGPVTTFKEAELVKKFLYATKNKIQLHRESAGRAAVAAPSSTLTTGTPSSGSGGGSDCVVVGPRANGTGAGVGGCSGVIVGIGGIGSVGSGGGGGAGGTGSSSSSHASHISSSNGTGSTSLLWSSSPKGPGNECVSSPRGHRAMPVPVKANSYGGVSCYGHQHPPDQQQQQQQQQQYHPHPQQAKHQPQQQQQQQRVLRKQQNFEFYDDDGAGPLAYRMSAGPSTTKQAHGTQNESPGPPPPGSIISTIIKANSITFLGEHEMPITRDRASSGVAAKGKQQPGSTGMTGSHPAVGLNGGTGNTSTVTVMATTNNGSSKREATSRVNRYNSSTGGGRQQKQHPASTGLGEQHGKACTGTGNDTRDGRARMPQGRVLRPMAGRCHKMMDNSTYVISAQRSVILFALPLRHFRAQRAIQEKPMSQWTLECYPNVLVG</sequence>
<feature type="compositionally biased region" description="Low complexity" evidence="1">
    <location>
        <begin position="982"/>
        <end position="1000"/>
    </location>
</feature>
<feature type="compositionally biased region" description="Basic and acidic residues" evidence="1">
    <location>
        <begin position="56"/>
        <end position="71"/>
    </location>
</feature>
<feature type="compositionally biased region" description="Polar residues" evidence="1">
    <location>
        <begin position="972"/>
        <end position="981"/>
    </location>
</feature>
<feature type="region of interest" description="Disordered" evidence="1">
    <location>
        <begin position="1127"/>
        <end position="1149"/>
    </location>
</feature>
<keyword evidence="3" id="KW-1185">Reference proteome</keyword>
<evidence type="ECO:0000313" key="2">
    <source>
        <dbReference type="EnsemblMetazoa" id="AALB004897-PA"/>
    </source>
</evidence>
<feature type="region of interest" description="Disordered" evidence="1">
    <location>
        <begin position="1186"/>
        <end position="1339"/>
    </location>
</feature>
<feature type="region of interest" description="Disordered" evidence="1">
    <location>
        <begin position="330"/>
        <end position="377"/>
    </location>
</feature>
<dbReference type="Proteomes" id="UP000069272">
    <property type="component" value="Chromosome 3L"/>
</dbReference>
<evidence type="ECO:0000313" key="3">
    <source>
        <dbReference type="Proteomes" id="UP000069272"/>
    </source>
</evidence>
<feature type="compositionally biased region" description="Low complexity" evidence="1">
    <location>
        <begin position="1133"/>
        <end position="1144"/>
    </location>
</feature>
<feature type="compositionally biased region" description="Low complexity" evidence="1">
    <location>
        <begin position="717"/>
        <end position="735"/>
    </location>
</feature>
<feature type="compositionally biased region" description="Basic and acidic residues" evidence="1">
    <location>
        <begin position="698"/>
        <end position="715"/>
    </location>
</feature>
<feature type="compositionally biased region" description="Polar residues" evidence="1">
    <location>
        <begin position="88"/>
        <end position="101"/>
    </location>
</feature>
<name>A0A182FEF6_ANOAL</name>
<feature type="compositionally biased region" description="Basic and acidic residues" evidence="1">
    <location>
        <begin position="406"/>
        <end position="423"/>
    </location>
</feature>
<feature type="compositionally biased region" description="Low complexity" evidence="1">
    <location>
        <begin position="1"/>
        <end position="30"/>
    </location>
</feature>
<feature type="region of interest" description="Disordered" evidence="1">
    <location>
        <begin position="1030"/>
        <end position="1059"/>
    </location>
</feature>
<organism evidence="2 3">
    <name type="scientific">Anopheles albimanus</name>
    <name type="common">New world malaria mosquito</name>
    <dbReference type="NCBI Taxonomy" id="7167"/>
    <lineage>
        <taxon>Eukaryota</taxon>
        <taxon>Metazoa</taxon>
        <taxon>Ecdysozoa</taxon>
        <taxon>Arthropoda</taxon>
        <taxon>Hexapoda</taxon>
        <taxon>Insecta</taxon>
        <taxon>Pterygota</taxon>
        <taxon>Neoptera</taxon>
        <taxon>Endopterygota</taxon>
        <taxon>Diptera</taxon>
        <taxon>Nematocera</taxon>
        <taxon>Culicoidea</taxon>
        <taxon>Culicidae</taxon>
        <taxon>Anophelinae</taxon>
        <taxon>Anopheles</taxon>
    </lineage>
</organism>
<feature type="compositionally biased region" description="Polar residues" evidence="1">
    <location>
        <begin position="40"/>
        <end position="53"/>
    </location>
</feature>
<dbReference type="VEuPathDB" id="VectorBase:AALB20_034791"/>
<feature type="compositionally biased region" description="Polar residues" evidence="1">
    <location>
        <begin position="580"/>
        <end position="590"/>
    </location>
</feature>
<feature type="compositionally biased region" description="Polar residues" evidence="1">
    <location>
        <begin position="1316"/>
        <end position="1329"/>
    </location>
</feature>
<feature type="compositionally biased region" description="Basic and acidic residues" evidence="1">
    <location>
        <begin position="938"/>
        <end position="969"/>
    </location>
</feature>
<feature type="region of interest" description="Disordered" evidence="1">
    <location>
        <begin position="406"/>
        <end position="519"/>
    </location>
</feature>
<feature type="compositionally biased region" description="Low complexity" evidence="1">
    <location>
        <begin position="750"/>
        <end position="762"/>
    </location>
</feature>
<reference evidence="2 3" key="1">
    <citation type="journal article" date="2017" name="G3 (Bethesda)">
        <title>The Physical Genome Mapping of Anopheles albimanus Corrected Scaffold Misassemblies and Identified Interarm Rearrangements in Genus Anopheles.</title>
        <authorList>
            <person name="Artemov G.N."/>
            <person name="Peery A.N."/>
            <person name="Jiang X."/>
            <person name="Tu Z."/>
            <person name="Stegniy V.N."/>
            <person name="Sharakhova M.V."/>
            <person name="Sharakhov I.V."/>
        </authorList>
    </citation>
    <scope>NUCLEOTIDE SEQUENCE [LARGE SCALE GENOMIC DNA]</scope>
    <source>
        <strain evidence="2 3">ALBI9_A</strain>
    </source>
</reference>
<feature type="compositionally biased region" description="Low complexity" evidence="1">
    <location>
        <begin position="1255"/>
        <end position="1289"/>
    </location>
</feature>
<dbReference type="EnsemblMetazoa" id="AALB004897-RA">
    <property type="protein sequence ID" value="AALB004897-PA"/>
    <property type="gene ID" value="AALB004897"/>
</dbReference>
<evidence type="ECO:0000256" key="1">
    <source>
        <dbReference type="SAM" id="MobiDB-lite"/>
    </source>
</evidence>
<protein>
    <submittedName>
        <fullName evidence="2">Uncharacterized protein</fullName>
    </submittedName>
</protein>
<dbReference type="VEuPathDB" id="VectorBase:AALB004897"/>
<feature type="region of interest" description="Disordered" evidence="1">
    <location>
        <begin position="1"/>
        <end position="184"/>
    </location>
</feature>
<feature type="region of interest" description="Disordered" evidence="1">
    <location>
        <begin position="551"/>
        <end position="621"/>
    </location>
</feature>
<feature type="compositionally biased region" description="Low complexity" evidence="1">
    <location>
        <begin position="1195"/>
        <end position="1220"/>
    </location>
</feature>
<feature type="region of interest" description="Disordered" evidence="1">
    <location>
        <begin position="278"/>
        <end position="303"/>
    </location>
</feature>
<feature type="compositionally biased region" description="Pro residues" evidence="1">
    <location>
        <begin position="337"/>
        <end position="350"/>
    </location>
</feature>
<feature type="region of interest" description="Disordered" evidence="1">
    <location>
        <begin position="203"/>
        <end position="227"/>
    </location>
</feature>
<feature type="region of interest" description="Disordered" evidence="1">
    <location>
        <begin position="1362"/>
        <end position="1462"/>
    </location>
</feature>
<dbReference type="STRING" id="7167.A0A182FEF6"/>
<feature type="compositionally biased region" description="Low complexity" evidence="1">
    <location>
        <begin position="355"/>
        <end position="367"/>
    </location>
</feature>
<reference evidence="2" key="2">
    <citation type="submission" date="2022-08" db="UniProtKB">
        <authorList>
            <consortium name="EnsemblMetazoa"/>
        </authorList>
    </citation>
    <scope>IDENTIFICATION</scope>
    <source>
        <strain evidence="2">STECLA/ALBI9_A</strain>
    </source>
</reference>